<name>A0A4R3MDM1_9BURK</name>
<comment type="caution">
    <text evidence="5">The sequence shown here is derived from an EMBL/GenBank/DDBJ whole genome shotgun (WGS) entry which is preliminary data.</text>
</comment>
<accession>A0A4R3MDM1</accession>
<reference evidence="5 6" key="1">
    <citation type="submission" date="2019-03" db="EMBL/GenBank/DDBJ databases">
        <title>Genomic Encyclopedia of Type Strains, Phase IV (KMG-IV): sequencing the most valuable type-strain genomes for metagenomic binning, comparative biology and taxonomic classification.</title>
        <authorList>
            <person name="Goeker M."/>
        </authorList>
    </citation>
    <scope>NUCLEOTIDE SEQUENCE [LARGE SCALE GENOMIC DNA]</scope>
    <source>
        <strain evidence="5 6">DSM 24591</strain>
    </source>
</reference>
<dbReference type="Proteomes" id="UP000295525">
    <property type="component" value="Unassembled WGS sequence"/>
</dbReference>
<evidence type="ECO:0000256" key="2">
    <source>
        <dbReference type="ARBA" id="ARBA00022553"/>
    </source>
</evidence>
<keyword evidence="2" id="KW-0597">Phosphoprotein</keyword>
<dbReference type="RefSeq" id="WP_132579958.1">
    <property type="nucleotide sequence ID" value="NZ_SMAJ01000002.1"/>
</dbReference>
<organism evidence="5 6">
    <name type="scientific">Paralcaligenes ureilyticus</name>
    <dbReference type="NCBI Taxonomy" id="627131"/>
    <lineage>
        <taxon>Bacteria</taxon>
        <taxon>Pseudomonadati</taxon>
        <taxon>Pseudomonadota</taxon>
        <taxon>Betaproteobacteria</taxon>
        <taxon>Burkholderiales</taxon>
        <taxon>Alcaligenaceae</taxon>
        <taxon>Paralcaligenes</taxon>
    </lineage>
</organism>
<comment type="similarity">
    <text evidence="1">Belongs to the strictosidine synthase family.</text>
</comment>
<sequence>MFETLKRARDRFFGDGDASVAVPIFDGAFRPNNLLEAAPVFAEMPGLEDLAVSTDGVLHAARGNDVLRFDDAGGSTVVAQFDAPVQALASFIDGGFAVAAGGRIIFEGGTRHGESFDKVQGKSLICVNALQATSGGKLLISDGSQSRPYAQWSHDLLEHGHSGRVLEYDPATRQSRELAHGLAYCHGVCGDGTRVLASQSWAHNLLALDNATHVPVLNALPGYPARISPAQGGGFWLSLFAGRTQLLEFVLREHDFRRKMMNTMEPHYWIAPALSSGHDFQEPLQGGSVRQMGILKPWAPPRSYGLVVRLGNDLRPRYSLHSRVGGKHHGIVSAVEQGAYLMVLSKGASRILRLPLADLNGSNSHDTHS</sequence>
<keyword evidence="6" id="KW-1185">Reference proteome</keyword>
<evidence type="ECO:0000256" key="3">
    <source>
        <dbReference type="ARBA" id="ARBA00023180"/>
    </source>
</evidence>
<evidence type="ECO:0000259" key="4">
    <source>
        <dbReference type="Pfam" id="PF03088"/>
    </source>
</evidence>
<dbReference type="InterPro" id="IPR011042">
    <property type="entry name" value="6-blade_b-propeller_TolB-like"/>
</dbReference>
<protein>
    <submittedName>
        <fullName evidence="5">Strictosidine synthase</fullName>
    </submittedName>
</protein>
<dbReference type="PANTHER" id="PTHR10426:SF88">
    <property type="entry name" value="ADIPOCYTE PLASMA MEMBRANE-ASSOCIATED PROTEIN HEMOMUCIN-RELATED"/>
    <property type="match status" value="1"/>
</dbReference>
<dbReference type="Gene3D" id="2.120.10.30">
    <property type="entry name" value="TolB, C-terminal domain"/>
    <property type="match status" value="1"/>
</dbReference>
<gene>
    <name evidence="5" type="ORF">EDC26_102336</name>
</gene>
<proteinExistence type="inferred from homology"/>
<feature type="domain" description="Strictosidine synthase conserved region" evidence="4">
    <location>
        <begin position="132"/>
        <end position="199"/>
    </location>
</feature>
<dbReference type="SUPFAM" id="SSF63829">
    <property type="entry name" value="Calcium-dependent phosphotriesterase"/>
    <property type="match status" value="1"/>
</dbReference>
<evidence type="ECO:0000313" key="6">
    <source>
        <dbReference type="Proteomes" id="UP000295525"/>
    </source>
</evidence>
<dbReference type="OrthoDB" id="8872498at2"/>
<dbReference type="EMBL" id="SMAJ01000002">
    <property type="protein sequence ID" value="TCT10379.1"/>
    <property type="molecule type" value="Genomic_DNA"/>
</dbReference>
<dbReference type="InterPro" id="IPR018119">
    <property type="entry name" value="Strictosidine_synth_cons-reg"/>
</dbReference>
<evidence type="ECO:0000256" key="1">
    <source>
        <dbReference type="ARBA" id="ARBA00009191"/>
    </source>
</evidence>
<evidence type="ECO:0000313" key="5">
    <source>
        <dbReference type="EMBL" id="TCT10379.1"/>
    </source>
</evidence>
<dbReference type="AlphaFoldDB" id="A0A4R3MDM1"/>
<keyword evidence="3" id="KW-0325">Glycoprotein</keyword>
<dbReference type="GO" id="GO:0016787">
    <property type="term" value="F:hydrolase activity"/>
    <property type="evidence" value="ECO:0007669"/>
    <property type="project" value="TreeGrafter"/>
</dbReference>
<dbReference type="Pfam" id="PF03088">
    <property type="entry name" value="Str_synth"/>
    <property type="match status" value="1"/>
</dbReference>
<dbReference type="PANTHER" id="PTHR10426">
    <property type="entry name" value="STRICTOSIDINE SYNTHASE-RELATED"/>
    <property type="match status" value="1"/>
</dbReference>